<keyword evidence="3" id="KW-0812">Transmembrane</keyword>
<evidence type="ECO:0000256" key="5">
    <source>
        <dbReference type="ARBA" id="ARBA00023136"/>
    </source>
</evidence>
<dbReference type="GO" id="GO:0016020">
    <property type="term" value="C:membrane"/>
    <property type="evidence" value="ECO:0007669"/>
    <property type="project" value="UniProtKB-SubCell"/>
</dbReference>
<evidence type="ECO:0000313" key="7">
    <source>
        <dbReference type="EMBL" id="WFD43600.1"/>
    </source>
</evidence>
<gene>
    <name evidence="7" type="ORF">MPSI1_002263</name>
</gene>
<evidence type="ECO:0000256" key="3">
    <source>
        <dbReference type="ARBA" id="ARBA00022692"/>
    </source>
</evidence>
<comment type="similarity">
    <text evidence="2 6">Belongs to the peroxisomal membrane protein PXMP2/4 family.</text>
</comment>
<name>A0AAF0F724_9BASI</name>
<dbReference type="PANTHER" id="PTHR11266:SF50">
    <property type="entry name" value="VACUOLAR MEMBRANE PROTEIN YOR292C"/>
    <property type="match status" value="1"/>
</dbReference>
<keyword evidence="8" id="KW-1185">Reference proteome</keyword>
<proteinExistence type="inferred from homology"/>
<evidence type="ECO:0000256" key="1">
    <source>
        <dbReference type="ARBA" id="ARBA00004141"/>
    </source>
</evidence>
<dbReference type="GO" id="GO:0005739">
    <property type="term" value="C:mitochondrion"/>
    <property type="evidence" value="ECO:0007669"/>
    <property type="project" value="TreeGrafter"/>
</dbReference>
<dbReference type="AlphaFoldDB" id="A0AAF0F724"/>
<reference evidence="7" key="1">
    <citation type="submission" date="2023-02" db="EMBL/GenBank/DDBJ databases">
        <title>Mating type loci evolution in Malassezia.</title>
        <authorList>
            <person name="Coelho M.A."/>
        </authorList>
    </citation>
    <scope>NUCLEOTIDE SEQUENCE</scope>
    <source>
        <strain evidence="7">CBS 14136</strain>
    </source>
</reference>
<evidence type="ECO:0000313" key="8">
    <source>
        <dbReference type="Proteomes" id="UP001214628"/>
    </source>
</evidence>
<sequence>MARLGALYHHYFETRPWATLIATNGTLTLIADALAQTYERETSRSTKETKSILPTEPQATSWDWHRSGRFLLFGSAMAPLLGEWNKLIEKRIPIRTGQGKLILSAVARRVAMDQLIFAPFSLAMFVGSMGYMEGRRSYDAIATKYSDVRLVTNL</sequence>
<comment type="subcellular location">
    <subcellularLocation>
        <location evidence="1">Membrane</location>
        <topology evidence="1">Multi-pass membrane protein</topology>
    </subcellularLocation>
</comment>
<dbReference type="Proteomes" id="UP001214628">
    <property type="component" value="Chromosome 2"/>
</dbReference>
<keyword evidence="4" id="KW-1133">Transmembrane helix</keyword>
<dbReference type="PANTHER" id="PTHR11266">
    <property type="entry name" value="PEROXISOMAL MEMBRANE PROTEIN 2, PXMP2 MPV17"/>
    <property type="match status" value="1"/>
</dbReference>
<keyword evidence="5" id="KW-0472">Membrane</keyword>
<evidence type="ECO:0000256" key="6">
    <source>
        <dbReference type="RuleBase" id="RU363053"/>
    </source>
</evidence>
<protein>
    <submittedName>
        <fullName evidence="7">Uncharacterized protein</fullName>
    </submittedName>
</protein>
<dbReference type="EMBL" id="CP118376">
    <property type="protein sequence ID" value="WFD43600.1"/>
    <property type="molecule type" value="Genomic_DNA"/>
</dbReference>
<organism evidence="7 8">
    <name type="scientific">Malassezia psittaci</name>
    <dbReference type="NCBI Taxonomy" id="1821823"/>
    <lineage>
        <taxon>Eukaryota</taxon>
        <taxon>Fungi</taxon>
        <taxon>Dikarya</taxon>
        <taxon>Basidiomycota</taxon>
        <taxon>Ustilaginomycotina</taxon>
        <taxon>Malasseziomycetes</taxon>
        <taxon>Malasseziales</taxon>
        <taxon>Malasseziaceae</taxon>
        <taxon>Malassezia</taxon>
    </lineage>
</organism>
<evidence type="ECO:0000256" key="4">
    <source>
        <dbReference type="ARBA" id="ARBA00022989"/>
    </source>
</evidence>
<dbReference type="InterPro" id="IPR007248">
    <property type="entry name" value="Mpv17_PMP22"/>
</dbReference>
<evidence type="ECO:0000256" key="2">
    <source>
        <dbReference type="ARBA" id="ARBA00006824"/>
    </source>
</evidence>
<accession>A0AAF0F724</accession>